<keyword evidence="2" id="KW-0732">Signal</keyword>
<evidence type="ECO:0000313" key="3">
    <source>
        <dbReference type="EMBL" id="GAA5217227.1"/>
    </source>
</evidence>
<feature type="compositionally biased region" description="Low complexity" evidence="1">
    <location>
        <begin position="65"/>
        <end position="83"/>
    </location>
</feature>
<protein>
    <submittedName>
        <fullName evidence="3">Lipoprotein</fullName>
    </submittedName>
</protein>
<comment type="caution">
    <text evidence="3">The sequence shown here is derived from an EMBL/GenBank/DDBJ whole genome shotgun (WGS) entry which is preliminary data.</text>
</comment>
<dbReference type="Proteomes" id="UP001499878">
    <property type="component" value="Unassembled WGS sequence"/>
</dbReference>
<feature type="compositionally biased region" description="Basic and acidic residues" evidence="1">
    <location>
        <begin position="47"/>
        <end position="62"/>
    </location>
</feature>
<accession>A0ABP9TFS3</accession>
<feature type="region of interest" description="Disordered" evidence="1">
    <location>
        <begin position="26"/>
        <end position="88"/>
    </location>
</feature>
<dbReference type="RefSeq" id="WP_345638223.1">
    <property type="nucleotide sequence ID" value="NZ_BAABJR010000030.1"/>
</dbReference>
<dbReference type="PROSITE" id="PS51257">
    <property type="entry name" value="PROKAR_LIPOPROTEIN"/>
    <property type="match status" value="1"/>
</dbReference>
<feature type="chain" id="PRO_5045240943" evidence="2">
    <location>
        <begin position="29"/>
        <end position="298"/>
    </location>
</feature>
<evidence type="ECO:0000313" key="4">
    <source>
        <dbReference type="Proteomes" id="UP001499878"/>
    </source>
</evidence>
<gene>
    <name evidence="3" type="ORF">GCM10023323_73400</name>
</gene>
<keyword evidence="3" id="KW-0449">Lipoprotein</keyword>
<reference evidence="4" key="1">
    <citation type="journal article" date="2019" name="Int. J. Syst. Evol. Microbiol.">
        <title>The Global Catalogue of Microorganisms (GCM) 10K type strain sequencing project: providing services to taxonomists for standard genome sequencing and annotation.</title>
        <authorList>
            <consortium name="The Broad Institute Genomics Platform"/>
            <consortium name="The Broad Institute Genome Sequencing Center for Infectious Disease"/>
            <person name="Wu L."/>
            <person name="Ma J."/>
        </authorList>
    </citation>
    <scope>NUCLEOTIDE SEQUENCE [LARGE SCALE GENOMIC DNA]</scope>
    <source>
        <strain evidence="4">JCM 18306</strain>
    </source>
</reference>
<sequence>MSRRPSHPVRLMASALAASALLTTAACSDDGGGSGAASDTAAAQARAAKEDAEKDAGRDAAKKQPTGSPATSPTGSPTASPSALTESGAKAALLTEADLEGGWNQVQDADKWRDRLLVGEVDVSDFLTAKTDAADCQRLLDGLYRDNLLGEPSGPSALTGFEQGDSRLLEQVAAYDRAGLDDSLTWMDSLPQKCDQFTATDEAGEKRTVQVTEASVPEVGDAREGLHVTVRGTTADNPATLTLDLVAVRVGTSALTVTGGGLDGDEAASVEQAVRQGTERLKTVLDGGTPSPRPTNLD</sequence>
<dbReference type="EMBL" id="BAABJR010000030">
    <property type="protein sequence ID" value="GAA5217227.1"/>
    <property type="molecule type" value="Genomic_DNA"/>
</dbReference>
<proteinExistence type="predicted"/>
<evidence type="ECO:0000256" key="2">
    <source>
        <dbReference type="SAM" id="SignalP"/>
    </source>
</evidence>
<organism evidence="3 4">
    <name type="scientific">Streptomyces thinghirensis</name>
    <dbReference type="NCBI Taxonomy" id="551547"/>
    <lineage>
        <taxon>Bacteria</taxon>
        <taxon>Bacillati</taxon>
        <taxon>Actinomycetota</taxon>
        <taxon>Actinomycetes</taxon>
        <taxon>Kitasatosporales</taxon>
        <taxon>Streptomycetaceae</taxon>
        <taxon>Streptomyces</taxon>
    </lineage>
</organism>
<feature type="compositionally biased region" description="Low complexity" evidence="1">
    <location>
        <begin position="36"/>
        <end position="46"/>
    </location>
</feature>
<name>A0ABP9TFS3_9ACTN</name>
<feature type="signal peptide" evidence="2">
    <location>
        <begin position="1"/>
        <end position="28"/>
    </location>
</feature>
<evidence type="ECO:0000256" key="1">
    <source>
        <dbReference type="SAM" id="MobiDB-lite"/>
    </source>
</evidence>
<keyword evidence="4" id="KW-1185">Reference proteome</keyword>